<keyword evidence="5" id="KW-0830">Ubiquinone</keyword>
<keyword evidence="1 5" id="KW-0489">Methyltransferase</keyword>
<feature type="domain" description="Methyltransferase" evidence="4">
    <location>
        <begin position="47"/>
        <end position="142"/>
    </location>
</feature>
<protein>
    <submittedName>
        <fullName evidence="5">Ubiquinone biosynthesis O-methyltransferase</fullName>
        <ecNumber evidence="5">2.1.1.222</ecNumber>
    </submittedName>
</protein>
<dbReference type="PANTHER" id="PTHR43464">
    <property type="entry name" value="METHYLTRANSFERASE"/>
    <property type="match status" value="1"/>
</dbReference>
<reference evidence="5" key="1">
    <citation type="submission" date="2019-08" db="EMBL/GenBank/DDBJ databases">
        <authorList>
            <person name="Kucharzyk K."/>
            <person name="Murdoch R.W."/>
            <person name="Higgins S."/>
            <person name="Loffler F."/>
        </authorList>
    </citation>
    <scope>NUCLEOTIDE SEQUENCE</scope>
</reference>
<keyword evidence="3" id="KW-0949">S-adenosyl-L-methionine</keyword>
<name>A0A645CX76_9ZZZZ</name>
<dbReference type="GO" id="GO:0102208">
    <property type="term" value="F:2-polyprenyl-6-hydroxyphenol methylase activity"/>
    <property type="evidence" value="ECO:0007669"/>
    <property type="project" value="UniProtKB-EC"/>
</dbReference>
<dbReference type="InterPro" id="IPR029063">
    <property type="entry name" value="SAM-dependent_MTases_sf"/>
</dbReference>
<evidence type="ECO:0000256" key="3">
    <source>
        <dbReference type="ARBA" id="ARBA00022691"/>
    </source>
</evidence>
<accession>A0A645CX76</accession>
<dbReference type="SUPFAM" id="SSF53335">
    <property type="entry name" value="S-adenosyl-L-methionine-dependent methyltransferases"/>
    <property type="match status" value="1"/>
</dbReference>
<keyword evidence="2 5" id="KW-0808">Transferase</keyword>
<dbReference type="AlphaFoldDB" id="A0A645CX76"/>
<proteinExistence type="predicted"/>
<dbReference type="EC" id="2.1.1.222" evidence="5"/>
<sequence length="270" mass="30446">MQEDIATVQAYYDQNAELEWQRLDEHPFEFLLTTHMMERYVKPGDRVLDIGGGPGRYAIHFAKRGCEVTLVDLSEENVRLAQAKAAEAGVCIRSHVANCLNLLDLGLGQFDHVLLMGPLYHLIDSEEQFQAVECALLHLRPGAKFYASFILTFAGILYDLKNAGNIVIDAVNPASRAIIDAVATGGDYRGKAFTRACFLHQRNILPFLEQFPLKKLHFFGQEGILAPNEPELLRREPEEIACWLEIAKKYLEVPELLAFSEHAMYIGEKI</sequence>
<dbReference type="InterPro" id="IPR041698">
    <property type="entry name" value="Methyltransf_25"/>
</dbReference>
<dbReference type="Gene3D" id="3.40.50.150">
    <property type="entry name" value="Vaccinia Virus protein VP39"/>
    <property type="match status" value="1"/>
</dbReference>
<comment type="caution">
    <text evidence="5">The sequence shown here is derived from an EMBL/GenBank/DDBJ whole genome shotgun (WGS) entry which is preliminary data.</text>
</comment>
<evidence type="ECO:0000259" key="4">
    <source>
        <dbReference type="Pfam" id="PF13649"/>
    </source>
</evidence>
<dbReference type="Pfam" id="PF13649">
    <property type="entry name" value="Methyltransf_25"/>
    <property type="match status" value="1"/>
</dbReference>
<evidence type="ECO:0000256" key="1">
    <source>
        <dbReference type="ARBA" id="ARBA00022603"/>
    </source>
</evidence>
<dbReference type="EMBL" id="VSSQ01030797">
    <property type="protein sequence ID" value="MPM81455.1"/>
    <property type="molecule type" value="Genomic_DNA"/>
</dbReference>
<gene>
    <name evidence="5" type="primary">ubiG_49</name>
    <name evidence="5" type="ORF">SDC9_128508</name>
</gene>
<evidence type="ECO:0000313" key="5">
    <source>
        <dbReference type="EMBL" id="MPM81455.1"/>
    </source>
</evidence>
<organism evidence="5">
    <name type="scientific">bioreactor metagenome</name>
    <dbReference type="NCBI Taxonomy" id="1076179"/>
    <lineage>
        <taxon>unclassified sequences</taxon>
        <taxon>metagenomes</taxon>
        <taxon>ecological metagenomes</taxon>
    </lineage>
</organism>
<dbReference type="CDD" id="cd02440">
    <property type="entry name" value="AdoMet_MTases"/>
    <property type="match status" value="1"/>
</dbReference>
<dbReference type="PANTHER" id="PTHR43464:SF19">
    <property type="entry name" value="UBIQUINONE BIOSYNTHESIS O-METHYLTRANSFERASE, MITOCHONDRIAL"/>
    <property type="match status" value="1"/>
</dbReference>
<evidence type="ECO:0000256" key="2">
    <source>
        <dbReference type="ARBA" id="ARBA00022679"/>
    </source>
</evidence>
<dbReference type="GO" id="GO:0032259">
    <property type="term" value="P:methylation"/>
    <property type="evidence" value="ECO:0007669"/>
    <property type="project" value="UniProtKB-KW"/>
</dbReference>